<dbReference type="Proteomes" id="UP000006757">
    <property type="component" value="Unassembled WGS sequence"/>
</dbReference>
<dbReference type="HOGENOM" id="CLU_529124_0_0_1"/>
<keyword evidence="3" id="KW-1185">Reference proteome</keyword>
<name>K1VN00_TRIAC</name>
<evidence type="ECO:0000313" key="3">
    <source>
        <dbReference type="Proteomes" id="UP000006757"/>
    </source>
</evidence>
<accession>K1VN00</accession>
<feature type="region of interest" description="Disordered" evidence="1">
    <location>
        <begin position="152"/>
        <end position="238"/>
    </location>
</feature>
<comment type="caution">
    <text evidence="2">The sequence shown here is derived from an EMBL/GenBank/DDBJ whole genome shotgun (WGS) entry which is preliminary data.</text>
</comment>
<feature type="compositionally biased region" description="Basic residues" evidence="1">
    <location>
        <begin position="176"/>
        <end position="195"/>
    </location>
</feature>
<feature type="compositionally biased region" description="Basic and acidic residues" evidence="1">
    <location>
        <begin position="199"/>
        <end position="215"/>
    </location>
</feature>
<dbReference type="InParanoid" id="K1VN00"/>
<organism evidence="2 3">
    <name type="scientific">Trichosporon asahii var. asahii (strain CBS 8904)</name>
    <name type="common">Yeast</name>
    <dbReference type="NCBI Taxonomy" id="1220162"/>
    <lineage>
        <taxon>Eukaryota</taxon>
        <taxon>Fungi</taxon>
        <taxon>Dikarya</taxon>
        <taxon>Basidiomycota</taxon>
        <taxon>Agaricomycotina</taxon>
        <taxon>Tremellomycetes</taxon>
        <taxon>Trichosporonales</taxon>
        <taxon>Trichosporonaceae</taxon>
        <taxon>Trichosporon</taxon>
    </lineage>
</organism>
<protein>
    <submittedName>
        <fullName evidence="2">Uncharacterized protein</fullName>
    </submittedName>
</protein>
<proteinExistence type="predicted"/>
<feature type="compositionally biased region" description="Polar residues" evidence="1">
    <location>
        <begin position="27"/>
        <end position="39"/>
    </location>
</feature>
<sequence>MGQSIDTATVPLTDESDDELAAPAGSEQPSTEASDKPSQATSATTPSSASAVNKLMAIPHIVTTILRHARQDRPSLARLMRTNRNLYAAAGPILYHTAVIWEENIDAFFEGSFKRCFCTDCKKSMEAKWGVDHATGELNAFGELTARPHGYGKYTNPAPRAASANETAAAAEVSKPKKTKGGNNKKKNKMKKKAQQNKAVKEDAATSPLDSKDSTSNKGKYSVPHSRKPVIPGEPKSTLPLSKRQLLAHVRVLTLSGHHESACEGYAPHAAKYLVNLEILRVVEMPHTPFTTFHICENIPGGSCPLIDNLAPRKLVVRNISGLRLPFPPSWTANPKTKEIVFVLPTESAAYSGKDFNEATTLRVVFWDGWDRSLCDHPLTRTCSPEQAADLRKRNPPRPIHVDDVASILHGFARTRRTKLFEMRRPRLEIYGLGSVQLSTYSKSPLVDEYKAANPGKAVDLHTVAKLKAMRMEVSMAVLPQGGPPIMLGPCFDITWFTLENYKRKKFAAEISEWD</sequence>
<gene>
    <name evidence="2" type="ORF">A1Q2_07618</name>
</gene>
<evidence type="ECO:0000313" key="2">
    <source>
        <dbReference type="EMBL" id="EKC98072.1"/>
    </source>
</evidence>
<dbReference type="AlphaFoldDB" id="K1VN00"/>
<dbReference type="EMBL" id="AMBO01000398">
    <property type="protein sequence ID" value="EKC98072.1"/>
    <property type="molecule type" value="Genomic_DNA"/>
</dbReference>
<feature type="compositionally biased region" description="Low complexity" evidence="1">
    <location>
        <begin position="158"/>
        <end position="171"/>
    </location>
</feature>
<dbReference type="OrthoDB" id="10583837at2759"/>
<evidence type="ECO:0000256" key="1">
    <source>
        <dbReference type="SAM" id="MobiDB-lite"/>
    </source>
</evidence>
<feature type="region of interest" description="Disordered" evidence="1">
    <location>
        <begin position="1"/>
        <end position="49"/>
    </location>
</feature>
<reference evidence="2 3" key="1">
    <citation type="journal article" date="2012" name="Eukaryot. Cell">
        <title>Genome sequence of the Trichosporon asahii environmental strain CBS 8904.</title>
        <authorList>
            <person name="Yang R.Y."/>
            <person name="Li H.T."/>
            <person name="Zhu H."/>
            <person name="Zhou G.P."/>
            <person name="Wang M."/>
            <person name="Wang L."/>
        </authorList>
    </citation>
    <scope>NUCLEOTIDE SEQUENCE [LARGE SCALE GENOMIC DNA]</scope>
    <source>
        <strain evidence="2 3">CBS 8904</strain>
    </source>
</reference>
<feature type="compositionally biased region" description="Low complexity" evidence="1">
    <location>
        <begin position="40"/>
        <end position="49"/>
    </location>
</feature>